<name>A0ACA9NTA8_9GLOM</name>
<accession>A0ACA9NTA8</accession>
<comment type="caution">
    <text evidence="1">The sequence shown here is derived from an EMBL/GenBank/DDBJ whole genome shotgun (WGS) entry which is preliminary data.</text>
</comment>
<organism evidence="1 2">
    <name type="scientific">Racocetra persica</name>
    <dbReference type="NCBI Taxonomy" id="160502"/>
    <lineage>
        <taxon>Eukaryota</taxon>
        <taxon>Fungi</taxon>
        <taxon>Fungi incertae sedis</taxon>
        <taxon>Mucoromycota</taxon>
        <taxon>Glomeromycotina</taxon>
        <taxon>Glomeromycetes</taxon>
        <taxon>Diversisporales</taxon>
        <taxon>Gigasporaceae</taxon>
        <taxon>Racocetra</taxon>
    </lineage>
</organism>
<dbReference type="Proteomes" id="UP000789920">
    <property type="component" value="Unassembled WGS sequence"/>
</dbReference>
<proteinExistence type="predicted"/>
<evidence type="ECO:0000313" key="1">
    <source>
        <dbReference type="EMBL" id="CAG8673814.1"/>
    </source>
</evidence>
<evidence type="ECO:0000313" key="2">
    <source>
        <dbReference type="Proteomes" id="UP000789920"/>
    </source>
</evidence>
<sequence length="317" mass="36883">MFQSINNVQLETIVQSITNAQPETMVQSITNIQLQSDIKDQLEAKDQPEIKKQLINTKQLIAGDSNNLNWIFELQDIFENSFQLQDISEGLYQNIEESYDNLYENNEPEDSIVSEIYSDLDEDSYEDDEPEDSFEIRTVKSEKEEDKESVCIDYKFTVNASYRRSKNLVFVNKFVSQHNHNLQNQDSLQEFLPALYKIPVLKKILRKKYPNQDIHSQDLYNAIHKFKTDTQVKNNAAALLEYLVQLLNDSNQKSHIVAIAVVCDEMVSTYEWILEQTKHAIEDLQPKTLFIDTDPAIQIAINNQYPKIIIKHCAFHI</sequence>
<protein>
    <submittedName>
        <fullName evidence="1">32672_t:CDS:1</fullName>
    </submittedName>
</protein>
<keyword evidence="2" id="KW-1185">Reference proteome</keyword>
<dbReference type="EMBL" id="CAJVQC010016144">
    <property type="protein sequence ID" value="CAG8673814.1"/>
    <property type="molecule type" value="Genomic_DNA"/>
</dbReference>
<gene>
    <name evidence="1" type="ORF">RPERSI_LOCUS8799</name>
</gene>
<reference evidence="1" key="1">
    <citation type="submission" date="2021-06" db="EMBL/GenBank/DDBJ databases">
        <authorList>
            <person name="Kallberg Y."/>
            <person name="Tangrot J."/>
            <person name="Rosling A."/>
        </authorList>
    </citation>
    <scope>NUCLEOTIDE SEQUENCE</scope>
    <source>
        <strain evidence="1">MA461A</strain>
    </source>
</reference>